<accession>A0ABY7DY50</accession>
<sequence length="236" mass="26728">MFRSAVRFKCNKLLLTLMWIQLFWNKMEAGICDICAYDHCDSAGFCTYGCRDTGLTYKDGYCIGACASNCSYCHQDLCLTCDGGFYGYSCHVKCNTTCPSTGKCNRHFGICLSECVGNECGVEIPRGDSQHMSTYLVIASSVISGFLVLTIIGVIVWYARQTCREPRWLVHSDEIKGLNDDVIMDNETCITDGSKPRQQTSYRMHGQNNSKQMRLVTTNHEQQNFRSEFEIEHENE</sequence>
<gene>
    <name evidence="3" type="ORF">MAR_008100</name>
</gene>
<feature type="transmembrane region" description="Helical" evidence="1">
    <location>
        <begin position="135"/>
        <end position="159"/>
    </location>
</feature>
<evidence type="ECO:0000313" key="3">
    <source>
        <dbReference type="EMBL" id="WAR01542.1"/>
    </source>
</evidence>
<keyword evidence="1" id="KW-0472">Membrane</keyword>
<dbReference type="CDD" id="cd12087">
    <property type="entry name" value="TM_EGFR-like"/>
    <property type="match status" value="1"/>
</dbReference>
<reference evidence="3" key="1">
    <citation type="submission" date="2022-11" db="EMBL/GenBank/DDBJ databases">
        <title>Centuries of genome instability and evolution in soft-shell clam transmissible cancer (bioRxiv).</title>
        <authorList>
            <person name="Hart S.F.M."/>
            <person name="Yonemitsu M.A."/>
            <person name="Giersch R.M."/>
            <person name="Beal B.F."/>
            <person name="Arriagada G."/>
            <person name="Davis B.W."/>
            <person name="Ostrander E.A."/>
            <person name="Goff S.P."/>
            <person name="Metzger M.J."/>
        </authorList>
    </citation>
    <scope>NUCLEOTIDE SEQUENCE</scope>
    <source>
        <strain evidence="3">MELC-2E11</strain>
        <tissue evidence="3">Siphon/mantle</tissue>
    </source>
</reference>
<keyword evidence="1" id="KW-0812">Transmembrane</keyword>
<proteinExistence type="predicted"/>
<name>A0ABY7DY50_MYAAR</name>
<protein>
    <submittedName>
        <fullName evidence="3">Uncharacterized protein</fullName>
    </submittedName>
</protein>
<feature type="chain" id="PRO_5045504820" evidence="2">
    <location>
        <begin position="30"/>
        <end position="236"/>
    </location>
</feature>
<evidence type="ECO:0000313" key="4">
    <source>
        <dbReference type="Proteomes" id="UP001164746"/>
    </source>
</evidence>
<evidence type="ECO:0000256" key="2">
    <source>
        <dbReference type="SAM" id="SignalP"/>
    </source>
</evidence>
<dbReference type="Proteomes" id="UP001164746">
    <property type="component" value="Chromosome 4"/>
</dbReference>
<dbReference type="EMBL" id="CP111015">
    <property type="protein sequence ID" value="WAR01542.1"/>
    <property type="molecule type" value="Genomic_DNA"/>
</dbReference>
<evidence type="ECO:0000256" key="1">
    <source>
        <dbReference type="SAM" id="Phobius"/>
    </source>
</evidence>
<organism evidence="3 4">
    <name type="scientific">Mya arenaria</name>
    <name type="common">Soft-shell clam</name>
    <dbReference type="NCBI Taxonomy" id="6604"/>
    <lineage>
        <taxon>Eukaryota</taxon>
        <taxon>Metazoa</taxon>
        <taxon>Spiralia</taxon>
        <taxon>Lophotrochozoa</taxon>
        <taxon>Mollusca</taxon>
        <taxon>Bivalvia</taxon>
        <taxon>Autobranchia</taxon>
        <taxon>Heteroconchia</taxon>
        <taxon>Euheterodonta</taxon>
        <taxon>Imparidentia</taxon>
        <taxon>Neoheterodontei</taxon>
        <taxon>Myida</taxon>
        <taxon>Myoidea</taxon>
        <taxon>Myidae</taxon>
        <taxon>Mya</taxon>
    </lineage>
</organism>
<keyword evidence="2" id="KW-0732">Signal</keyword>
<keyword evidence="1" id="KW-1133">Transmembrane helix</keyword>
<feature type="signal peptide" evidence="2">
    <location>
        <begin position="1"/>
        <end position="29"/>
    </location>
</feature>
<keyword evidence="4" id="KW-1185">Reference proteome</keyword>